<dbReference type="Gene3D" id="2.60.200.40">
    <property type="match status" value="1"/>
</dbReference>
<name>A0A0S7BGC2_9CHLR</name>
<dbReference type="PANTHER" id="PTHR30492">
    <property type="entry name" value="METHYLGLYOXAL SYNTHASE"/>
    <property type="match status" value="1"/>
</dbReference>
<dbReference type="STRING" id="360412.LARV_01358"/>
<keyword evidence="2" id="KW-0808">Transferase</keyword>
<keyword evidence="3" id="KW-1185">Reference proteome</keyword>
<dbReference type="InterPro" id="IPR004363">
    <property type="entry name" value="Methylgl_synth"/>
</dbReference>
<dbReference type="Pfam" id="PF00781">
    <property type="entry name" value="DAGK_cat"/>
    <property type="match status" value="1"/>
</dbReference>
<sequence>MNENQETTIHPTNKRSKRAMLIFNPSAGATRASPIEIVDVIHEMQAWKLVPEAYLVEPGWDLEKGVQDAVARGIRIFVVCGGDGTISAVARTLAGTRATLGIIPIGTQNNTALSLGIPADIADAIAILRTGRRIKVDVGMATCGKESMPFLEVCSVGLISTLFPSADDIQHGNLARVGDFLTTLAASPPAEIHLLMDGKPEIHNLGHVVLVSNMPYIGLHYQVGTAASFKDGLLDVLFFADLTKLDLLNYVFQGVGIDKPEDPRIQHFHVHKVVIKTNPIMPVMVDGTALGEGQVSIEVRRRVLAVMVGLNFGENLVQEKDSVTLA</sequence>
<reference evidence="2" key="1">
    <citation type="submission" date="2015-07" db="EMBL/GenBank/DDBJ databases">
        <title>Draft Genome Sequences of Anaerolinea thermolimosa IMO-1, Bellilinea caldifistulae GOMI-1, Leptolinea tardivitalis YMTK-2, Levilinea saccharolytica KIBI-1,Longilinea arvoryzae KOME-1, Previously Described as Members of the Anaerolineaceae (Chloroflexi).</title>
        <authorList>
            <person name="Sekiguchi Y."/>
            <person name="Ohashi A."/>
            <person name="Matsuura N."/>
            <person name="Tourlousse M.D."/>
        </authorList>
    </citation>
    <scope>NUCLEOTIDE SEQUENCE [LARGE SCALE GENOMIC DNA]</scope>
    <source>
        <strain evidence="2">KOME-1</strain>
    </source>
</reference>
<proteinExistence type="predicted"/>
<evidence type="ECO:0000259" key="1">
    <source>
        <dbReference type="PROSITE" id="PS50146"/>
    </source>
</evidence>
<dbReference type="OrthoDB" id="142078at2"/>
<organism evidence="2">
    <name type="scientific">Longilinea arvoryzae</name>
    <dbReference type="NCBI Taxonomy" id="360412"/>
    <lineage>
        <taxon>Bacteria</taxon>
        <taxon>Bacillati</taxon>
        <taxon>Chloroflexota</taxon>
        <taxon>Anaerolineae</taxon>
        <taxon>Anaerolineales</taxon>
        <taxon>Anaerolineaceae</taxon>
        <taxon>Longilinea</taxon>
    </lineage>
</organism>
<dbReference type="GO" id="GO:0008929">
    <property type="term" value="F:methylglyoxal synthase activity"/>
    <property type="evidence" value="ECO:0007669"/>
    <property type="project" value="InterPro"/>
</dbReference>
<accession>A0A0S7BGC2</accession>
<dbReference type="InterPro" id="IPR045540">
    <property type="entry name" value="YegS/DAGK_C"/>
</dbReference>
<dbReference type="InterPro" id="IPR017438">
    <property type="entry name" value="ATP-NAD_kinase_N"/>
</dbReference>
<dbReference type="GO" id="GO:0005829">
    <property type="term" value="C:cytosol"/>
    <property type="evidence" value="ECO:0007669"/>
    <property type="project" value="TreeGrafter"/>
</dbReference>
<dbReference type="Pfam" id="PF19279">
    <property type="entry name" value="YegS_C"/>
    <property type="match status" value="1"/>
</dbReference>
<evidence type="ECO:0000313" key="3">
    <source>
        <dbReference type="Proteomes" id="UP000055060"/>
    </source>
</evidence>
<dbReference type="EMBL" id="DF967972">
    <property type="protein sequence ID" value="GAP13603.1"/>
    <property type="molecule type" value="Genomic_DNA"/>
</dbReference>
<keyword evidence="2" id="KW-0418">Kinase</keyword>
<dbReference type="GO" id="GO:0016301">
    <property type="term" value="F:kinase activity"/>
    <property type="evidence" value="ECO:0007669"/>
    <property type="project" value="UniProtKB-KW"/>
</dbReference>
<dbReference type="Gene3D" id="3.40.50.10330">
    <property type="entry name" value="Probable inorganic polyphosphate/atp-NAD kinase, domain 1"/>
    <property type="match status" value="1"/>
</dbReference>
<dbReference type="SUPFAM" id="SSF111331">
    <property type="entry name" value="NAD kinase/diacylglycerol kinase-like"/>
    <property type="match status" value="1"/>
</dbReference>
<dbReference type="SMART" id="SM00046">
    <property type="entry name" value="DAGKc"/>
    <property type="match status" value="1"/>
</dbReference>
<gene>
    <name evidence="2" type="ORF">LARV_01358</name>
</gene>
<dbReference type="Proteomes" id="UP000055060">
    <property type="component" value="Unassembled WGS sequence"/>
</dbReference>
<dbReference type="PANTHER" id="PTHR30492:SF0">
    <property type="entry name" value="METHYLGLYOXAL SYNTHASE"/>
    <property type="match status" value="1"/>
</dbReference>
<dbReference type="InterPro" id="IPR001206">
    <property type="entry name" value="Diacylglycerol_kinase_cat_dom"/>
</dbReference>
<evidence type="ECO:0000313" key="2">
    <source>
        <dbReference type="EMBL" id="GAP13603.1"/>
    </source>
</evidence>
<protein>
    <submittedName>
        <fullName evidence="2">Sphingosine kinase and enzymes related to eukaryotic diacylglycerol kinase</fullName>
    </submittedName>
</protein>
<dbReference type="GO" id="GO:0019242">
    <property type="term" value="P:methylglyoxal biosynthetic process"/>
    <property type="evidence" value="ECO:0007669"/>
    <property type="project" value="InterPro"/>
</dbReference>
<dbReference type="AlphaFoldDB" id="A0A0S7BGC2"/>
<dbReference type="RefSeq" id="WP_075072931.1">
    <property type="nucleotide sequence ID" value="NZ_DF967972.1"/>
</dbReference>
<feature type="domain" description="DAGKc" evidence="1">
    <location>
        <begin position="14"/>
        <end position="145"/>
    </location>
</feature>
<dbReference type="InterPro" id="IPR016064">
    <property type="entry name" value="NAD/diacylglycerol_kinase_sf"/>
</dbReference>
<dbReference type="PROSITE" id="PS50146">
    <property type="entry name" value="DAGK"/>
    <property type="match status" value="1"/>
</dbReference>